<proteinExistence type="predicted"/>
<reference evidence="5 6" key="1">
    <citation type="submission" date="2016-10" db="EMBL/GenBank/DDBJ databases">
        <authorList>
            <person name="de Groot N.N."/>
        </authorList>
    </citation>
    <scope>NUCLEOTIDE SEQUENCE [LARGE SCALE GENOMIC DNA]</scope>
    <source>
        <strain evidence="5 6">DSM 25584</strain>
    </source>
</reference>
<dbReference type="InterPro" id="IPR015421">
    <property type="entry name" value="PyrdxlP-dep_Trfase_major"/>
</dbReference>
<dbReference type="Gene3D" id="3.90.1150.10">
    <property type="entry name" value="Aspartate Aminotransferase, domain 1"/>
    <property type="match status" value="1"/>
</dbReference>
<dbReference type="Gene3D" id="3.40.640.10">
    <property type="entry name" value="Type I PLP-dependent aspartate aminotransferase-like (Major domain)"/>
    <property type="match status" value="1"/>
</dbReference>
<dbReference type="SUPFAM" id="SSF53383">
    <property type="entry name" value="PLP-dependent transferases"/>
    <property type="match status" value="1"/>
</dbReference>
<name>A0A1G7M8Q7_9PROT</name>
<dbReference type="EMBL" id="FNCE01000001">
    <property type="protein sequence ID" value="SDF58107.1"/>
    <property type="molecule type" value="Genomic_DNA"/>
</dbReference>
<protein>
    <submittedName>
        <fullName evidence="5">8-amino-7-oxononanoate synthase</fullName>
    </submittedName>
</protein>
<dbReference type="InterPro" id="IPR050087">
    <property type="entry name" value="AON_synthase_class-II"/>
</dbReference>
<feature type="domain" description="Aminotransferase class I/classII large" evidence="4">
    <location>
        <begin position="40"/>
        <end position="380"/>
    </location>
</feature>
<dbReference type="GO" id="GO:0030170">
    <property type="term" value="F:pyridoxal phosphate binding"/>
    <property type="evidence" value="ECO:0007669"/>
    <property type="project" value="InterPro"/>
</dbReference>
<dbReference type="PANTHER" id="PTHR13693:SF100">
    <property type="entry name" value="8-AMINO-7-OXONONANOATE SYNTHASE"/>
    <property type="match status" value="1"/>
</dbReference>
<dbReference type="GO" id="GO:0008710">
    <property type="term" value="F:8-amino-7-oxononanoate synthase activity"/>
    <property type="evidence" value="ECO:0007669"/>
    <property type="project" value="TreeGrafter"/>
</dbReference>
<dbReference type="GO" id="GO:0009102">
    <property type="term" value="P:biotin biosynthetic process"/>
    <property type="evidence" value="ECO:0007669"/>
    <property type="project" value="TreeGrafter"/>
</dbReference>
<evidence type="ECO:0000256" key="1">
    <source>
        <dbReference type="ARBA" id="ARBA00001933"/>
    </source>
</evidence>
<keyword evidence="3" id="KW-0663">Pyridoxal phosphate</keyword>
<dbReference type="Pfam" id="PF00155">
    <property type="entry name" value="Aminotran_1_2"/>
    <property type="match status" value="1"/>
</dbReference>
<dbReference type="RefSeq" id="WP_218119090.1">
    <property type="nucleotide sequence ID" value="NZ_FNCE01000001.1"/>
</dbReference>
<dbReference type="Proteomes" id="UP000199415">
    <property type="component" value="Unassembled WGS sequence"/>
</dbReference>
<evidence type="ECO:0000256" key="2">
    <source>
        <dbReference type="ARBA" id="ARBA00022679"/>
    </source>
</evidence>
<organism evidence="5 6">
    <name type="scientific">Limimonas halophila</name>
    <dbReference type="NCBI Taxonomy" id="1082479"/>
    <lineage>
        <taxon>Bacteria</taxon>
        <taxon>Pseudomonadati</taxon>
        <taxon>Pseudomonadota</taxon>
        <taxon>Alphaproteobacteria</taxon>
        <taxon>Rhodospirillales</taxon>
        <taxon>Rhodovibrionaceae</taxon>
        <taxon>Limimonas</taxon>
    </lineage>
</organism>
<evidence type="ECO:0000256" key="3">
    <source>
        <dbReference type="ARBA" id="ARBA00022898"/>
    </source>
</evidence>
<keyword evidence="2" id="KW-0808">Transferase</keyword>
<accession>A0A1G7M8Q7</accession>
<dbReference type="InterPro" id="IPR004839">
    <property type="entry name" value="Aminotransferase_I/II_large"/>
</dbReference>
<dbReference type="InterPro" id="IPR015424">
    <property type="entry name" value="PyrdxlP-dep_Trfase"/>
</dbReference>
<evidence type="ECO:0000313" key="5">
    <source>
        <dbReference type="EMBL" id="SDF58107.1"/>
    </source>
</evidence>
<comment type="cofactor">
    <cofactor evidence="1">
        <name>pyridoxal 5'-phosphate</name>
        <dbReference type="ChEBI" id="CHEBI:597326"/>
    </cofactor>
</comment>
<dbReference type="AlphaFoldDB" id="A0A1G7M8Q7"/>
<gene>
    <name evidence="5" type="ORF">SAMN05216241_101522</name>
</gene>
<sequence length="394" mass="40459">MSASDSANRTWVDQALRERAEQGLLRSLTTRPAAEGDAGINFAGNDYLDLARDSVVCDAAAEAARAWGAGATASRLVTGTLPVHEALEAELAAVMGGESALVFGSGYLANLGVLSALAGRGTPVFCDRLNHASLLDGVRLAGARWQRYRHNDPEHLDALLGKNPGCESAPALVVTDSVFSMDGDVAPLAEIAAVARRHGALLIVDEAHALGVLGPGGAGACAAAGVRADVLTGGFGKAVGGYGGFAVCDARLRAYLINHARAFIYTTGLPPASAAAAQTALRRIREDGGRMGARLLAVARGLAARLTARGFRVPAAQSPILPVHIGDNEQARAMADALSERGVICGAMRPPTVPPGTARLRVSVTLAHDDAGLLDRAADAFAEAADVCGVARER</sequence>
<dbReference type="STRING" id="1082479.SAMN05216241_101522"/>
<evidence type="ECO:0000259" key="4">
    <source>
        <dbReference type="Pfam" id="PF00155"/>
    </source>
</evidence>
<evidence type="ECO:0000313" key="6">
    <source>
        <dbReference type="Proteomes" id="UP000199415"/>
    </source>
</evidence>
<dbReference type="PANTHER" id="PTHR13693">
    <property type="entry name" value="CLASS II AMINOTRANSFERASE/8-AMINO-7-OXONONANOATE SYNTHASE"/>
    <property type="match status" value="1"/>
</dbReference>
<keyword evidence="6" id="KW-1185">Reference proteome</keyword>
<dbReference type="InterPro" id="IPR015422">
    <property type="entry name" value="PyrdxlP-dep_Trfase_small"/>
</dbReference>